<reference evidence="9 10" key="1">
    <citation type="submission" date="2017-03" db="EMBL/GenBank/DDBJ databases">
        <title>Draft Genome sequence of Marispirochaeta sp. strain JC444.</title>
        <authorList>
            <person name="Shivani Y."/>
            <person name="Subhash Y."/>
            <person name="Sasikala C."/>
            <person name="Ramana C."/>
        </authorList>
    </citation>
    <scope>NUCLEOTIDE SEQUENCE [LARGE SCALE GENOMIC DNA]</scope>
    <source>
        <strain evidence="9 10">JC444</strain>
    </source>
</reference>
<comment type="similarity">
    <text evidence="3">Belongs to the flagella basal body rod proteins family.</text>
</comment>
<sequence length="625" mass="69124">MQSTFSGIEIGKRSLIAHTQGMTTVGHNLSNASVEGYSRQRVHFKPTDALYMPQLNRENTPGQIGQGVDITRIERVHDELLEGKIVSRANGRGYWEARDSYMLQLEQVYNEPTESSVRTLMDRFWDSWQELSIHPQEGAARQAVVQRGEALMDGIHRQYSRMKEIRNMVEDDLTATVGRVNAILNDVRSLNEEILKVEALGDNPNDLLDRRDLLVKELSGLINITVDNRDPDEFSIHTQGRHLMQGRVLTPLRTDPNPLNEGYSTVRWAESGEEAYFTGGKLQALLDLRDGDIRGEIQKLDVLAMNYIDLVNEIHRSAYGLDGQNGRAFFEEVPFVTDVAGNYDRNGDGEFDSSYIFRVSGTNNLNPQDHLGLQGTITLSGPQGNIEIPYNPTDTVGDVISRINRSGAEVVARLDQSGRMAMKALPATELENPDFVIRHIEDSGQFLVGYAGILQGSGAEGAYDWEQADAVLAFRGGGDNYAVAPVAHPSGWIEISGALKNDINRLAAGFGENGRPANPGDGSAALSVAQLRTRPVMLGNLMSFDDFFAETIADAGLRGEQAQRTFETENLVMKELEGMKQALSGVNIDEEFSQLIKFQHGYNAAARFISTFNSMLDTIINRLGV</sequence>
<dbReference type="EMBL" id="MWQY01000014">
    <property type="protein sequence ID" value="ORC34230.1"/>
    <property type="molecule type" value="Genomic_DNA"/>
</dbReference>
<comment type="subcellular location">
    <subcellularLocation>
        <location evidence="1">Bacterial flagellum</location>
    </subcellularLocation>
    <subcellularLocation>
        <location evidence="2">Secreted</location>
    </subcellularLocation>
</comment>
<evidence type="ECO:0000256" key="6">
    <source>
        <dbReference type="ARBA" id="ARBA00023143"/>
    </source>
</evidence>
<dbReference type="PANTHER" id="PTHR30033:SF1">
    <property type="entry name" value="FLAGELLAR HOOK-ASSOCIATED PROTEIN 1"/>
    <property type="match status" value="1"/>
</dbReference>
<dbReference type="InterPro" id="IPR010930">
    <property type="entry name" value="Flg_bb/hook_C_dom"/>
</dbReference>
<dbReference type="PRINTS" id="PR01005">
    <property type="entry name" value="FLGHOOKAP1"/>
</dbReference>
<dbReference type="OrthoDB" id="9802553at2"/>
<feature type="domain" description="Flagellar hook-associated protein FlgK helical" evidence="8">
    <location>
        <begin position="103"/>
        <end position="330"/>
    </location>
</feature>
<dbReference type="Pfam" id="PF06429">
    <property type="entry name" value="Flg_bbr_C"/>
    <property type="match status" value="1"/>
</dbReference>
<dbReference type="GO" id="GO:0044780">
    <property type="term" value="P:bacterial-type flagellum assembly"/>
    <property type="evidence" value="ECO:0007669"/>
    <property type="project" value="InterPro"/>
</dbReference>
<evidence type="ECO:0000256" key="2">
    <source>
        <dbReference type="ARBA" id="ARBA00004613"/>
    </source>
</evidence>
<keyword evidence="6" id="KW-0975">Bacterial flagellum</keyword>
<evidence type="ECO:0000259" key="7">
    <source>
        <dbReference type="Pfam" id="PF06429"/>
    </source>
</evidence>
<dbReference type="STRING" id="1963862.B4O97_13025"/>
<dbReference type="Pfam" id="PF22638">
    <property type="entry name" value="FlgK_D1"/>
    <property type="match status" value="1"/>
</dbReference>
<evidence type="ECO:0000313" key="10">
    <source>
        <dbReference type="Proteomes" id="UP000192343"/>
    </source>
</evidence>
<dbReference type="GO" id="GO:0005198">
    <property type="term" value="F:structural molecule activity"/>
    <property type="evidence" value="ECO:0007669"/>
    <property type="project" value="InterPro"/>
</dbReference>
<gene>
    <name evidence="9" type="ORF">B4O97_13025</name>
</gene>
<dbReference type="PANTHER" id="PTHR30033">
    <property type="entry name" value="FLAGELLAR HOOK-ASSOCIATED PROTEIN 1"/>
    <property type="match status" value="1"/>
</dbReference>
<organism evidence="9 10">
    <name type="scientific">Marispirochaeta aestuarii</name>
    <dbReference type="NCBI Taxonomy" id="1963862"/>
    <lineage>
        <taxon>Bacteria</taxon>
        <taxon>Pseudomonadati</taxon>
        <taxon>Spirochaetota</taxon>
        <taxon>Spirochaetia</taxon>
        <taxon>Spirochaetales</taxon>
        <taxon>Spirochaetaceae</taxon>
        <taxon>Marispirochaeta</taxon>
    </lineage>
</organism>
<keyword evidence="10" id="KW-1185">Reference proteome</keyword>
<evidence type="ECO:0000256" key="5">
    <source>
        <dbReference type="ARBA" id="ARBA00022525"/>
    </source>
</evidence>
<comment type="caution">
    <text evidence="9">The sequence shown here is derived from an EMBL/GenBank/DDBJ whole genome shotgun (WGS) entry which is preliminary data.</text>
</comment>
<evidence type="ECO:0000256" key="4">
    <source>
        <dbReference type="ARBA" id="ARBA00016244"/>
    </source>
</evidence>
<dbReference type="AlphaFoldDB" id="A0A1Y1RVY3"/>
<dbReference type="SUPFAM" id="SSF64518">
    <property type="entry name" value="Phase 1 flagellin"/>
    <property type="match status" value="1"/>
</dbReference>
<dbReference type="InterPro" id="IPR002371">
    <property type="entry name" value="FlgK"/>
</dbReference>
<dbReference type="GO" id="GO:0005576">
    <property type="term" value="C:extracellular region"/>
    <property type="evidence" value="ECO:0007669"/>
    <property type="project" value="UniProtKB-SubCell"/>
</dbReference>
<evidence type="ECO:0000256" key="1">
    <source>
        <dbReference type="ARBA" id="ARBA00004365"/>
    </source>
</evidence>
<keyword evidence="5" id="KW-0964">Secreted</keyword>
<evidence type="ECO:0000259" key="8">
    <source>
        <dbReference type="Pfam" id="PF22638"/>
    </source>
</evidence>
<keyword evidence="9" id="KW-0969">Cilium</keyword>
<dbReference type="RefSeq" id="WP_083051448.1">
    <property type="nucleotide sequence ID" value="NZ_MWQY01000014.1"/>
</dbReference>
<dbReference type="Proteomes" id="UP000192343">
    <property type="component" value="Unassembled WGS sequence"/>
</dbReference>
<dbReference type="InterPro" id="IPR053927">
    <property type="entry name" value="FlgK_helical"/>
</dbReference>
<protein>
    <recommendedName>
        <fullName evidence="4">Flagellar hook-associated protein 1</fullName>
    </recommendedName>
</protein>
<keyword evidence="9" id="KW-0966">Cell projection</keyword>
<dbReference type="InterPro" id="IPR010810">
    <property type="entry name" value="Flagellin_hook_IN_motif"/>
</dbReference>
<name>A0A1Y1RVY3_9SPIO</name>
<dbReference type="NCBIfam" id="TIGR02492">
    <property type="entry name" value="flgK_ends"/>
    <property type="match status" value="1"/>
</dbReference>
<dbReference type="Pfam" id="PF07196">
    <property type="entry name" value="Flagellin_IN"/>
    <property type="match status" value="1"/>
</dbReference>
<keyword evidence="9" id="KW-0282">Flagellum</keyword>
<proteinExistence type="inferred from homology"/>
<evidence type="ECO:0000313" key="9">
    <source>
        <dbReference type="EMBL" id="ORC34230.1"/>
    </source>
</evidence>
<feature type="domain" description="Flagellar basal-body/hook protein C-terminal" evidence="7">
    <location>
        <begin position="584"/>
        <end position="621"/>
    </location>
</feature>
<evidence type="ECO:0000256" key="3">
    <source>
        <dbReference type="ARBA" id="ARBA00009677"/>
    </source>
</evidence>
<dbReference type="GO" id="GO:0009424">
    <property type="term" value="C:bacterial-type flagellum hook"/>
    <property type="evidence" value="ECO:0007669"/>
    <property type="project" value="InterPro"/>
</dbReference>
<accession>A0A1Y1RVY3</accession>